<evidence type="ECO:0000313" key="3">
    <source>
        <dbReference type="Proteomes" id="UP001208017"/>
    </source>
</evidence>
<dbReference type="Proteomes" id="UP001208017">
    <property type="component" value="Unassembled WGS sequence"/>
</dbReference>
<organism evidence="2 3">
    <name type="scientific">Tumebacillus lacus</name>
    <dbReference type="NCBI Taxonomy" id="2995335"/>
    <lineage>
        <taxon>Bacteria</taxon>
        <taxon>Bacillati</taxon>
        <taxon>Bacillota</taxon>
        <taxon>Bacilli</taxon>
        <taxon>Bacillales</taxon>
        <taxon>Alicyclobacillaceae</taxon>
        <taxon>Tumebacillus</taxon>
    </lineage>
</organism>
<feature type="signal peptide" evidence="1">
    <location>
        <begin position="1"/>
        <end position="25"/>
    </location>
</feature>
<dbReference type="RefSeq" id="WP_267151471.1">
    <property type="nucleotide sequence ID" value="NZ_JAPMLT010000004.1"/>
</dbReference>
<reference evidence="2 3" key="1">
    <citation type="submission" date="2022-11" db="EMBL/GenBank/DDBJ databases">
        <title>Study of microbial diversity in lake waters.</title>
        <authorList>
            <person name="Zhang J."/>
        </authorList>
    </citation>
    <scope>NUCLEOTIDE SEQUENCE [LARGE SCALE GENOMIC DNA]</scope>
    <source>
        <strain evidence="2 3">DT12</strain>
    </source>
</reference>
<dbReference type="EMBL" id="JAPMLT010000004">
    <property type="protein sequence ID" value="MCX7570219.1"/>
    <property type="molecule type" value="Genomic_DNA"/>
</dbReference>
<proteinExistence type="predicted"/>
<gene>
    <name evidence="2" type="ORF">OS242_09620</name>
</gene>
<name>A0ABT3WZZ0_9BACL</name>
<evidence type="ECO:0000313" key="2">
    <source>
        <dbReference type="EMBL" id="MCX7570219.1"/>
    </source>
</evidence>
<evidence type="ECO:0000256" key="1">
    <source>
        <dbReference type="SAM" id="SignalP"/>
    </source>
</evidence>
<comment type="caution">
    <text evidence="2">The sequence shown here is derived from an EMBL/GenBank/DDBJ whole genome shotgun (WGS) entry which is preliminary data.</text>
</comment>
<accession>A0ABT3WZZ0</accession>
<keyword evidence="3" id="KW-1185">Reference proteome</keyword>
<keyword evidence="1" id="KW-0732">Signal</keyword>
<protein>
    <submittedName>
        <fullName evidence="2">Uncharacterized protein</fullName>
    </submittedName>
</protein>
<sequence>MKKAMLATSLTVLMTATLALSPAQAAPGLDKKRDKGTTAPVIVDRYEAPESATASVTTQSNALAASCVADPITDPNMRTTSCYNGATYTAVSSKLVQYDAKPMTNQTFLISVAKGQTMTLSNEVTVSETVEVSTTVESGILDVINFKLTTTYTGTVSRKYNTTTQYSGPDSSSPYNSRSFFSGAIFDLYDVTVNKKGHYTKYVDVYNNGVYSYSYNYNYDQDLGNTVHKAYKPIIVTYSIDSLYY</sequence>
<feature type="chain" id="PRO_5046547318" evidence="1">
    <location>
        <begin position="26"/>
        <end position="245"/>
    </location>
</feature>